<dbReference type="KEGG" id="smo:SELMODRAFT_68172"/>
<dbReference type="eggNOG" id="KOG4281">
    <property type="taxonomic scope" value="Eukaryota"/>
</dbReference>
<dbReference type="Gramene" id="EFJ35090">
    <property type="protein sequence ID" value="EFJ35090"/>
    <property type="gene ID" value="SELMODRAFT_68172"/>
</dbReference>
<dbReference type="EC" id="1.13.11.20" evidence="3"/>
<comment type="catalytic activity">
    <reaction evidence="7">
        <text>L-cysteine + O2 = 3-sulfino-L-alanine + H(+)</text>
        <dbReference type="Rhea" id="RHEA:20441"/>
        <dbReference type="ChEBI" id="CHEBI:15378"/>
        <dbReference type="ChEBI" id="CHEBI:15379"/>
        <dbReference type="ChEBI" id="CHEBI:35235"/>
        <dbReference type="ChEBI" id="CHEBI:61085"/>
        <dbReference type="EC" id="1.13.11.20"/>
    </reaction>
    <physiologicalReaction direction="left-to-right" evidence="7">
        <dbReference type="Rhea" id="RHEA:20442"/>
    </physiologicalReaction>
</comment>
<evidence type="ECO:0000256" key="1">
    <source>
        <dbReference type="ARBA" id="ARBA00001954"/>
    </source>
</evidence>
<evidence type="ECO:0000313" key="9">
    <source>
        <dbReference type="Proteomes" id="UP000001514"/>
    </source>
</evidence>
<evidence type="ECO:0000256" key="5">
    <source>
        <dbReference type="ARBA" id="ARBA00023002"/>
    </source>
</evidence>
<feature type="non-terminal residue" evidence="8">
    <location>
        <position position="172"/>
    </location>
</feature>
<keyword evidence="9" id="KW-1185">Reference proteome</keyword>
<accession>D8QXS4</accession>
<dbReference type="GO" id="GO:0046872">
    <property type="term" value="F:metal ion binding"/>
    <property type="evidence" value="ECO:0007669"/>
    <property type="project" value="UniProtKB-KW"/>
</dbReference>
<name>D8QXS4_SELML</name>
<dbReference type="InterPro" id="IPR011051">
    <property type="entry name" value="RmlC_Cupin_sf"/>
</dbReference>
<protein>
    <recommendedName>
        <fullName evidence="3">cysteine dioxygenase</fullName>
        <ecNumber evidence="3">1.13.11.20</ecNumber>
    </recommendedName>
</protein>
<dbReference type="PANTHER" id="PTHR22966:SF61">
    <property type="entry name" value="2-AMINOETHANETHIOL DIOXYGENASE"/>
    <property type="match status" value="1"/>
</dbReference>
<sequence>PPISYLHLHESSNFSMGIFCLPTSSAIPLHDHPGMTVFSRLLYGTLHVRSYDWVDKQPCSDPSKPRLAKLVLDQVMTGPCDSVVLYPNSGGNIHAFTAINSCAILDVLAPPYCPSTGRHCTYYRAFPYSSLAAEMHDDNNDYDDENYVYLVEYKPPDDFVVQNGVYTGPKVK</sequence>
<dbReference type="PANTHER" id="PTHR22966">
    <property type="entry name" value="2-AMINOETHANETHIOL DIOXYGENASE"/>
    <property type="match status" value="1"/>
</dbReference>
<feature type="non-terminal residue" evidence="8">
    <location>
        <position position="1"/>
    </location>
</feature>
<evidence type="ECO:0000256" key="2">
    <source>
        <dbReference type="ARBA" id="ARBA00006622"/>
    </source>
</evidence>
<organism evidence="9">
    <name type="scientific">Selaginella moellendorffii</name>
    <name type="common">Spikemoss</name>
    <dbReference type="NCBI Taxonomy" id="88036"/>
    <lineage>
        <taxon>Eukaryota</taxon>
        <taxon>Viridiplantae</taxon>
        <taxon>Streptophyta</taxon>
        <taxon>Embryophyta</taxon>
        <taxon>Tracheophyta</taxon>
        <taxon>Lycopodiopsida</taxon>
        <taxon>Selaginellales</taxon>
        <taxon>Selaginellaceae</taxon>
        <taxon>Selaginella</taxon>
    </lineage>
</organism>
<reference evidence="8 9" key="1">
    <citation type="journal article" date="2011" name="Science">
        <title>The Selaginella genome identifies genetic changes associated with the evolution of vascular plants.</title>
        <authorList>
            <person name="Banks J.A."/>
            <person name="Nishiyama T."/>
            <person name="Hasebe M."/>
            <person name="Bowman J.L."/>
            <person name="Gribskov M."/>
            <person name="dePamphilis C."/>
            <person name="Albert V.A."/>
            <person name="Aono N."/>
            <person name="Aoyama T."/>
            <person name="Ambrose B.A."/>
            <person name="Ashton N.W."/>
            <person name="Axtell M.J."/>
            <person name="Barker E."/>
            <person name="Barker M.S."/>
            <person name="Bennetzen J.L."/>
            <person name="Bonawitz N.D."/>
            <person name="Chapple C."/>
            <person name="Cheng C."/>
            <person name="Correa L.G."/>
            <person name="Dacre M."/>
            <person name="DeBarry J."/>
            <person name="Dreyer I."/>
            <person name="Elias M."/>
            <person name="Engstrom E.M."/>
            <person name="Estelle M."/>
            <person name="Feng L."/>
            <person name="Finet C."/>
            <person name="Floyd S.K."/>
            <person name="Frommer W.B."/>
            <person name="Fujita T."/>
            <person name="Gramzow L."/>
            <person name="Gutensohn M."/>
            <person name="Harholt J."/>
            <person name="Hattori M."/>
            <person name="Heyl A."/>
            <person name="Hirai T."/>
            <person name="Hiwatashi Y."/>
            <person name="Ishikawa M."/>
            <person name="Iwata M."/>
            <person name="Karol K.G."/>
            <person name="Koehler B."/>
            <person name="Kolukisaoglu U."/>
            <person name="Kubo M."/>
            <person name="Kurata T."/>
            <person name="Lalonde S."/>
            <person name="Li K."/>
            <person name="Li Y."/>
            <person name="Litt A."/>
            <person name="Lyons E."/>
            <person name="Manning G."/>
            <person name="Maruyama T."/>
            <person name="Michael T.P."/>
            <person name="Mikami K."/>
            <person name="Miyazaki S."/>
            <person name="Morinaga S."/>
            <person name="Murata T."/>
            <person name="Mueller-Roeber B."/>
            <person name="Nelson D.R."/>
            <person name="Obara M."/>
            <person name="Oguri Y."/>
            <person name="Olmstead R.G."/>
            <person name="Onodera N."/>
            <person name="Petersen B.L."/>
            <person name="Pils B."/>
            <person name="Prigge M."/>
            <person name="Rensing S.A."/>
            <person name="Riano-Pachon D.M."/>
            <person name="Roberts A.W."/>
            <person name="Sato Y."/>
            <person name="Scheller H.V."/>
            <person name="Schulz B."/>
            <person name="Schulz C."/>
            <person name="Shakirov E.V."/>
            <person name="Shibagaki N."/>
            <person name="Shinohara N."/>
            <person name="Shippen D.E."/>
            <person name="Soerensen I."/>
            <person name="Sotooka R."/>
            <person name="Sugimoto N."/>
            <person name="Sugita M."/>
            <person name="Sumikawa N."/>
            <person name="Tanurdzic M."/>
            <person name="Theissen G."/>
            <person name="Ulvskov P."/>
            <person name="Wakazuki S."/>
            <person name="Weng J.K."/>
            <person name="Willats W.W."/>
            <person name="Wipf D."/>
            <person name="Wolf P.G."/>
            <person name="Yang L."/>
            <person name="Zimmer A.D."/>
            <person name="Zhu Q."/>
            <person name="Mitros T."/>
            <person name="Hellsten U."/>
            <person name="Loque D."/>
            <person name="Otillar R."/>
            <person name="Salamov A."/>
            <person name="Schmutz J."/>
            <person name="Shapiro H."/>
            <person name="Lindquist E."/>
            <person name="Lucas S."/>
            <person name="Rokhsar D."/>
            <person name="Grigoriev I.V."/>
        </authorList>
    </citation>
    <scope>NUCLEOTIDE SEQUENCE [LARGE SCALE GENOMIC DNA]</scope>
</reference>
<evidence type="ECO:0000313" key="8">
    <source>
        <dbReference type="EMBL" id="EFJ35090.1"/>
    </source>
</evidence>
<evidence type="ECO:0000256" key="3">
    <source>
        <dbReference type="ARBA" id="ARBA00013133"/>
    </source>
</evidence>
<dbReference type="OMA" id="IARNWNN"/>
<dbReference type="GO" id="GO:0017172">
    <property type="term" value="F:cysteine dioxygenase activity"/>
    <property type="evidence" value="ECO:0007669"/>
    <property type="project" value="UniProtKB-EC"/>
</dbReference>
<evidence type="ECO:0000256" key="6">
    <source>
        <dbReference type="ARBA" id="ARBA00023004"/>
    </source>
</evidence>
<dbReference type="EMBL" id="GL377568">
    <property type="protein sequence ID" value="EFJ35090.1"/>
    <property type="molecule type" value="Genomic_DNA"/>
</dbReference>
<dbReference type="SUPFAM" id="SSF51182">
    <property type="entry name" value="RmlC-like cupins"/>
    <property type="match status" value="1"/>
</dbReference>
<evidence type="ECO:0000256" key="7">
    <source>
        <dbReference type="ARBA" id="ARBA00024284"/>
    </source>
</evidence>
<dbReference type="Proteomes" id="UP000001514">
    <property type="component" value="Unassembled WGS sequence"/>
</dbReference>
<keyword evidence="4" id="KW-0479">Metal-binding</keyword>
<dbReference type="STRING" id="88036.D8QXS4"/>
<dbReference type="AlphaFoldDB" id="D8QXS4"/>
<evidence type="ECO:0000256" key="4">
    <source>
        <dbReference type="ARBA" id="ARBA00022723"/>
    </source>
</evidence>
<comment type="similarity">
    <text evidence="2">Belongs to the cysteine dioxygenase family.</text>
</comment>
<dbReference type="InterPro" id="IPR014710">
    <property type="entry name" value="RmlC-like_jellyroll"/>
</dbReference>
<dbReference type="HOGENOM" id="CLU_061320_3_2_1"/>
<dbReference type="GO" id="GO:0070483">
    <property type="term" value="P:detection of hypoxia"/>
    <property type="evidence" value="ECO:0007669"/>
    <property type="project" value="UniProtKB-ARBA"/>
</dbReference>
<comment type="cofactor">
    <cofactor evidence="1">
        <name>Fe(2+)</name>
        <dbReference type="ChEBI" id="CHEBI:29033"/>
    </cofactor>
</comment>
<dbReference type="Pfam" id="PF07847">
    <property type="entry name" value="PCO_ADO"/>
    <property type="match status" value="1"/>
</dbReference>
<keyword evidence="5" id="KW-0560">Oxidoreductase</keyword>
<dbReference type="Gene3D" id="2.60.120.10">
    <property type="entry name" value="Jelly Rolls"/>
    <property type="match status" value="1"/>
</dbReference>
<dbReference type="FunCoup" id="D8QXS4">
    <property type="interactions" value="2166"/>
</dbReference>
<proteinExistence type="inferred from homology"/>
<dbReference type="InterPro" id="IPR012864">
    <property type="entry name" value="PCO/ADO"/>
</dbReference>
<gene>
    <name evidence="8" type="ORF">SELMODRAFT_68172</name>
</gene>
<dbReference type="CDD" id="cd20289">
    <property type="entry name" value="cupin_ADO"/>
    <property type="match status" value="1"/>
</dbReference>
<dbReference type="InParanoid" id="D8QXS4"/>
<dbReference type="OrthoDB" id="271433at2759"/>
<keyword evidence="6" id="KW-0408">Iron</keyword>